<organism evidence="5 6">
    <name type="scientific">Haloferax prahovense (strain DSM 18310 / JCM 13924 / TL6)</name>
    <dbReference type="NCBI Taxonomy" id="1227461"/>
    <lineage>
        <taxon>Archaea</taxon>
        <taxon>Methanobacteriati</taxon>
        <taxon>Methanobacteriota</taxon>
        <taxon>Stenosarchaea group</taxon>
        <taxon>Halobacteria</taxon>
        <taxon>Halobacteriales</taxon>
        <taxon>Haloferacaceae</taxon>
        <taxon>Haloferax</taxon>
    </lineage>
</organism>
<dbReference type="Gene3D" id="1.10.10.10">
    <property type="entry name" value="Winged helix-like DNA-binding domain superfamily/Winged helix DNA-binding domain"/>
    <property type="match status" value="1"/>
</dbReference>
<keyword evidence="1" id="KW-0805">Transcription regulation</keyword>
<dbReference type="EMBL" id="AOLG01000035">
    <property type="protein sequence ID" value="ELZ68609.1"/>
    <property type="molecule type" value="Genomic_DNA"/>
</dbReference>
<dbReference type="Proteomes" id="UP000011559">
    <property type="component" value="Unassembled WGS sequence"/>
</dbReference>
<dbReference type="Pfam" id="PF24278">
    <property type="entry name" value="HVO_0513_N"/>
    <property type="match status" value="1"/>
</dbReference>
<sequence length="224" mass="24456">MKHLRATVRADREDAPPIFALLAHSPSITEGRVLEMMTALDDYKTFFVAIDGDVTALAAEASDIQAIETVETVHVGEDAGYVLVVIKPQGEPLVEAQRRETGIHGVIPRMPVIYRDGMMRARVIGDPAQLQEMFERDPVDMEVTIEEIGEFRGNIDTAWASLSARQREALEIAADLGYYEQPRGATLKEIAAELGCAPQTASDHLQKAEGKVITAALDEFGPLG</sequence>
<evidence type="ECO:0000259" key="4">
    <source>
        <dbReference type="Pfam" id="PF24278"/>
    </source>
</evidence>
<dbReference type="AlphaFoldDB" id="M0GCS4"/>
<dbReference type="InterPro" id="IPR056493">
    <property type="entry name" value="HVO_0513_N"/>
</dbReference>
<proteinExistence type="predicted"/>
<evidence type="ECO:0000313" key="5">
    <source>
        <dbReference type="EMBL" id="ELZ68609.1"/>
    </source>
</evidence>
<feature type="domain" description="HVO-0513-like N-terminal" evidence="4">
    <location>
        <begin position="17"/>
        <end position="151"/>
    </location>
</feature>
<evidence type="ECO:0000256" key="2">
    <source>
        <dbReference type="ARBA" id="ARBA00023163"/>
    </source>
</evidence>
<dbReference type="PATRIC" id="fig|1227461.3.peg.2236"/>
<dbReference type="InterPro" id="IPR036388">
    <property type="entry name" value="WH-like_DNA-bd_sf"/>
</dbReference>
<evidence type="ECO:0000313" key="6">
    <source>
        <dbReference type="Proteomes" id="UP000011559"/>
    </source>
</evidence>
<evidence type="ECO:0000259" key="3">
    <source>
        <dbReference type="Pfam" id="PF04967"/>
    </source>
</evidence>
<protein>
    <submittedName>
        <fullName evidence="5">DNA binding protein</fullName>
    </submittedName>
</protein>
<keyword evidence="6" id="KW-1185">Reference proteome</keyword>
<keyword evidence="2" id="KW-0804">Transcription</keyword>
<gene>
    <name evidence="5" type="ORF">C457_11411</name>
</gene>
<comment type="caution">
    <text evidence="5">The sequence shown here is derived from an EMBL/GenBank/DDBJ whole genome shotgun (WGS) entry which is preliminary data.</text>
</comment>
<reference evidence="5 6" key="1">
    <citation type="journal article" date="2014" name="PLoS Genet.">
        <title>Phylogenetically driven sequencing of extremely halophilic archaea reveals strategies for static and dynamic osmo-response.</title>
        <authorList>
            <person name="Becker E.A."/>
            <person name="Seitzer P.M."/>
            <person name="Tritt A."/>
            <person name="Larsen D."/>
            <person name="Krusor M."/>
            <person name="Yao A.I."/>
            <person name="Wu D."/>
            <person name="Madern D."/>
            <person name="Eisen J.A."/>
            <person name="Darling A.E."/>
            <person name="Facciotti M.T."/>
        </authorList>
    </citation>
    <scope>NUCLEOTIDE SEQUENCE [LARGE SCALE GENOMIC DNA]</scope>
    <source>
        <strain evidence="6">DSM 18310 / JCM 13924 / TL6</strain>
    </source>
</reference>
<name>M0GCS4_HALPT</name>
<dbReference type="SUPFAM" id="SSF88659">
    <property type="entry name" value="Sigma3 and sigma4 domains of RNA polymerase sigma factors"/>
    <property type="match status" value="1"/>
</dbReference>
<accession>M0GCS4</accession>
<dbReference type="PANTHER" id="PTHR34236">
    <property type="entry name" value="DIMETHYL SULFOXIDE REDUCTASE TRANSCRIPTIONAL ACTIVATOR"/>
    <property type="match status" value="1"/>
</dbReference>
<dbReference type="Pfam" id="PF04967">
    <property type="entry name" value="HTH_10"/>
    <property type="match status" value="1"/>
</dbReference>
<dbReference type="PANTHER" id="PTHR34236:SF1">
    <property type="entry name" value="DIMETHYL SULFOXIDE REDUCTASE TRANSCRIPTIONAL ACTIVATOR"/>
    <property type="match status" value="1"/>
</dbReference>
<feature type="domain" description="HTH bat-type" evidence="3">
    <location>
        <begin position="162"/>
        <end position="214"/>
    </location>
</feature>
<dbReference type="InterPro" id="IPR007050">
    <property type="entry name" value="HTH_bacterioopsin"/>
</dbReference>
<dbReference type="InterPro" id="IPR013324">
    <property type="entry name" value="RNA_pol_sigma_r3/r4-like"/>
</dbReference>
<evidence type="ECO:0000256" key="1">
    <source>
        <dbReference type="ARBA" id="ARBA00023015"/>
    </source>
</evidence>